<evidence type="ECO:0000313" key="2">
    <source>
        <dbReference type="EMBL" id="MEU7297998.1"/>
    </source>
</evidence>
<dbReference type="Proteomes" id="UP001551210">
    <property type="component" value="Unassembled WGS sequence"/>
</dbReference>
<gene>
    <name evidence="2" type="ORF">AB0A76_33215</name>
</gene>
<keyword evidence="1" id="KW-0732">Signal</keyword>
<sequence length="176" mass="18018">MARTAGAVAASLLIIGGTAGTTFAAETDRTVSAADTWYPSVEVNSNFAVVATTHPDTVGCNGYNVTGSGTSTGRPIASGTWTQTEVACLATIPGKWDIKGTASITEADGDKLTISYQLTAPVTSDTMVYPTGTFKITGGAGNYAFATGSGKMNARVNLLDHDHVSSSLLGEIQYLG</sequence>
<keyword evidence="3" id="KW-1185">Reference proteome</keyword>
<accession>A0ABV3D7X0</accession>
<feature type="chain" id="PRO_5046947520" evidence="1">
    <location>
        <begin position="25"/>
        <end position="176"/>
    </location>
</feature>
<dbReference type="RefSeq" id="WP_359216331.1">
    <property type="nucleotide sequence ID" value="NZ_JBEZAM010000091.1"/>
</dbReference>
<evidence type="ECO:0000313" key="3">
    <source>
        <dbReference type="Proteomes" id="UP001551210"/>
    </source>
</evidence>
<organism evidence="2 3">
    <name type="scientific">Streptomyces exfoliatus</name>
    <name type="common">Streptomyces hydrogenans</name>
    <dbReference type="NCBI Taxonomy" id="1905"/>
    <lineage>
        <taxon>Bacteria</taxon>
        <taxon>Bacillati</taxon>
        <taxon>Actinomycetota</taxon>
        <taxon>Actinomycetes</taxon>
        <taxon>Kitasatosporales</taxon>
        <taxon>Streptomycetaceae</taxon>
        <taxon>Streptomyces</taxon>
    </lineage>
</organism>
<feature type="signal peptide" evidence="1">
    <location>
        <begin position="1"/>
        <end position="24"/>
    </location>
</feature>
<reference evidence="2 3" key="1">
    <citation type="submission" date="2024-06" db="EMBL/GenBank/DDBJ databases">
        <title>The Natural Products Discovery Center: Release of the First 8490 Sequenced Strains for Exploring Actinobacteria Biosynthetic Diversity.</title>
        <authorList>
            <person name="Kalkreuter E."/>
            <person name="Kautsar S.A."/>
            <person name="Yang D."/>
            <person name="Bader C.D."/>
            <person name="Teijaro C.N."/>
            <person name="Fluegel L."/>
            <person name="Davis C.M."/>
            <person name="Simpson J.R."/>
            <person name="Lauterbach L."/>
            <person name="Steele A.D."/>
            <person name="Gui C."/>
            <person name="Meng S."/>
            <person name="Li G."/>
            <person name="Viehrig K."/>
            <person name="Ye F."/>
            <person name="Su P."/>
            <person name="Kiefer A.F."/>
            <person name="Nichols A."/>
            <person name="Cepeda A.J."/>
            <person name="Yan W."/>
            <person name="Fan B."/>
            <person name="Jiang Y."/>
            <person name="Adhikari A."/>
            <person name="Zheng C.-J."/>
            <person name="Schuster L."/>
            <person name="Cowan T.M."/>
            <person name="Smanski M.J."/>
            <person name="Chevrette M.G."/>
            <person name="De Carvalho L.P.S."/>
            <person name="Shen B."/>
        </authorList>
    </citation>
    <scope>NUCLEOTIDE SEQUENCE [LARGE SCALE GENOMIC DNA]</scope>
    <source>
        <strain evidence="2 3">NPDC045705</strain>
    </source>
</reference>
<name>A0ABV3D7X0_STREX</name>
<dbReference type="EMBL" id="JBEZAM010000091">
    <property type="protein sequence ID" value="MEU7297998.1"/>
    <property type="molecule type" value="Genomic_DNA"/>
</dbReference>
<protein>
    <submittedName>
        <fullName evidence="2">Uncharacterized protein</fullName>
    </submittedName>
</protein>
<proteinExistence type="predicted"/>
<evidence type="ECO:0000256" key="1">
    <source>
        <dbReference type="SAM" id="SignalP"/>
    </source>
</evidence>
<comment type="caution">
    <text evidence="2">The sequence shown here is derived from an EMBL/GenBank/DDBJ whole genome shotgun (WGS) entry which is preliminary data.</text>
</comment>